<name>A0A834YXA3_TETSI</name>
<dbReference type="InterPro" id="IPR045865">
    <property type="entry name" value="ACT-like_dom_sf"/>
</dbReference>
<organism evidence="7 8">
    <name type="scientific">Tetracentron sinense</name>
    <name type="common">Spur-leaf</name>
    <dbReference type="NCBI Taxonomy" id="13715"/>
    <lineage>
        <taxon>Eukaryota</taxon>
        <taxon>Viridiplantae</taxon>
        <taxon>Streptophyta</taxon>
        <taxon>Embryophyta</taxon>
        <taxon>Tracheophyta</taxon>
        <taxon>Spermatophyta</taxon>
        <taxon>Magnoliopsida</taxon>
        <taxon>Trochodendrales</taxon>
        <taxon>Trochodendraceae</taxon>
        <taxon>Tetracentron</taxon>
    </lineage>
</organism>
<dbReference type="GO" id="GO:0009507">
    <property type="term" value="C:chloroplast"/>
    <property type="evidence" value="ECO:0007669"/>
    <property type="project" value="TreeGrafter"/>
</dbReference>
<evidence type="ECO:0000256" key="5">
    <source>
        <dbReference type="ARBA" id="ARBA00029440"/>
    </source>
</evidence>
<comment type="pathway">
    <text evidence="5">Amino-acid biosynthesis.</text>
</comment>
<proteinExistence type="predicted"/>
<dbReference type="Pfam" id="PF00800">
    <property type="entry name" value="PDT"/>
    <property type="match status" value="1"/>
</dbReference>
<evidence type="ECO:0000256" key="3">
    <source>
        <dbReference type="ARBA" id="ARBA00023222"/>
    </source>
</evidence>
<dbReference type="CDD" id="cd04905">
    <property type="entry name" value="ACT_CM-PDT"/>
    <property type="match status" value="1"/>
</dbReference>
<dbReference type="PANTHER" id="PTHR21022:SF19">
    <property type="entry name" value="PREPHENATE DEHYDRATASE-RELATED"/>
    <property type="match status" value="1"/>
</dbReference>
<keyword evidence="8" id="KW-1185">Reference proteome</keyword>
<evidence type="ECO:0000313" key="7">
    <source>
        <dbReference type="EMBL" id="KAF8395340.1"/>
    </source>
</evidence>
<dbReference type="EMBL" id="JABCRI010000013">
    <property type="protein sequence ID" value="KAF8395340.1"/>
    <property type="molecule type" value="Genomic_DNA"/>
</dbReference>
<dbReference type="Proteomes" id="UP000655225">
    <property type="component" value="Unassembled WGS sequence"/>
</dbReference>
<dbReference type="PROSITE" id="PS00857">
    <property type="entry name" value="PREPHENATE_DEHYDR_1"/>
    <property type="match status" value="1"/>
</dbReference>
<dbReference type="GO" id="GO:0009094">
    <property type="term" value="P:L-phenylalanine biosynthetic process"/>
    <property type="evidence" value="ECO:0007669"/>
    <property type="project" value="UniProtKB-KW"/>
</dbReference>
<dbReference type="InterPro" id="IPR001086">
    <property type="entry name" value="Preph_deHydtase"/>
</dbReference>
<keyword evidence="4" id="KW-0456">Lyase</keyword>
<reference evidence="7 8" key="1">
    <citation type="submission" date="2020-04" db="EMBL/GenBank/DDBJ databases">
        <title>Plant Genome Project.</title>
        <authorList>
            <person name="Zhang R.-G."/>
        </authorList>
    </citation>
    <scope>NUCLEOTIDE SEQUENCE [LARGE SCALE GENOMIC DNA]</scope>
    <source>
        <strain evidence="7">YNK0</strain>
        <tissue evidence="7">Leaf</tissue>
    </source>
</reference>
<evidence type="ECO:0000256" key="2">
    <source>
        <dbReference type="ARBA" id="ARBA00023141"/>
    </source>
</evidence>
<keyword evidence="1" id="KW-0028">Amino-acid biosynthesis</keyword>
<keyword evidence="3" id="KW-0584">Phenylalanine biosynthesis</keyword>
<dbReference type="CDD" id="cd13631">
    <property type="entry name" value="PBP2_Ct-PDT_like"/>
    <property type="match status" value="1"/>
</dbReference>
<evidence type="ECO:0000313" key="8">
    <source>
        <dbReference type="Proteomes" id="UP000655225"/>
    </source>
</evidence>
<accession>A0A834YXA3</accession>
<dbReference type="GO" id="GO:0047769">
    <property type="term" value="F:arogenate dehydratase activity"/>
    <property type="evidence" value="ECO:0007669"/>
    <property type="project" value="TreeGrafter"/>
</dbReference>
<keyword evidence="2" id="KW-0057">Aromatic amino acid biosynthesis</keyword>
<gene>
    <name evidence="7" type="ORF">HHK36_019285</name>
</gene>
<dbReference type="PANTHER" id="PTHR21022">
    <property type="entry name" value="PREPHENATE DEHYDRATASE P PROTEIN"/>
    <property type="match status" value="1"/>
</dbReference>
<comment type="caution">
    <text evidence="7">The sequence shown here is derived from an EMBL/GenBank/DDBJ whole genome shotgun (WGS) entry which is preliminary data.</text>
</comment>
<dbReference type="AlphaFoldDB" id="A0A834YXA3"/>
<dbReference type="GO" id="GO:0004664">
    <property type="term" value="F:prephenate dehydratase activity"/>
    <property type="evidence" value="ECO:0007669"/>
    <property type="project" value="InterPro"/>
</dbReference>
<feature type="domain" description="Prephenate dehydratase" evidence="6">
    <location>
        <begin position="84"/>
        <end position="250"/>
    </location>
</feature>
<protein>
    <recommendedName>
        <fullName evidence="6">Prephenate dehydratase domain-containing protein</fullName>
    </recommendedName>
</protein>
<evidence type="ECO:0000259" key="6">
    <source>
        <dbReference type="PROSITE" id="PS51171"/>
    </source>
</evidence>
<dbReference type="Gene3D" id="3.40.190.10">
    <property type="entry name" value="Periplasmic binding protein-like II"/>
    <property type="match status" value="2"/>
</dbReference>
<dbReference type="InterPro" id="IPR018528">
    <property type="entry name" value="Preph_deHydtase_CS"/>
</dbReference>
<sequence length="387" mass="43362">MIWTVALPPTPTPTTTLLSYSCSYHLHSANFSGIVASGQQSSFAITSSKMMSQKQNHTKISDNTYPTAVNGHKTFDPMRGSQLRVAYLGLPGTYSEDAVKKAYPNSEPIPCDKFEHMFQIVELGVADRAVLPVENSLAGSIHRNYDLLLRHRLHIVGEVHVPIHHCLLALPGVRKENLTRVISHPQALAQCELTLTKLGLINVAREAMNNLRDTAGIASARAAEHYGLKILEDGIRDDPRNVTRFVMLAREPNVPGTGTDTPFKTSICFTPYKGKTVLYKVLSAFACRDVGLMKMEIRPHKKCPIWVVDDVNVGTIKYFEYVFYVDFEASMAEIRAQNAIAEVEKLTKFLRVFGSYPMDTTPWCPIRENRDRVRTKSIVKLDNEKVD</sequence>
<dbReference type="Gene3D" id="3.30.70.260">
    <property type="match status" value="1"/>
</dbReference>
<dbReference type="OrthoDB" id="2414662at2759"/>
<dbReference type="SUPFAM" id="SSF55021">
    <property type="entry name" value="ACT-like"/>
    <property type="match status" value="1"/>
</dbReference>
<dbReference type="PROSITE" id="PS51171">
    <property type="entry name" value="PREPHENATE_DEHYDR_3"/>
    <property type="match status" value="1"/>
</dbReference>
<dbReference type="SUPFAM" id="SSF53850">
    <property type="entry name" value="Periplasmic binding protein-like II"/>
    <property type="match status" value="1"/>
</dbReference>
<evidence type="ECO:0000256" key="4">
    <source>
        <dbReference type="ARBA" id="ARBA00023239"/>
    </source>
</evidence>
<evidence type="ECO:0000256" key="1">
    <source>
        <dbReference type="ARBA" id="ARBA00022605"/>
    </source>
</evidence>